<gene>
    <name evidence="4" type="ORF">ET464_06750</name>
</gene>
<keyword evidence="2 3" id="KW-0802">TPR repeat</keyword>
<reference evidence="4 5" key="1">
    <citation type="submission" date="2019-01" db="EMBL/GenBank/DDBJ databases">
        <title>Genome sequencing of strain FW100M-2.</title>
        <authorList>
            <person name="Heo J."/>
            <person name="Kim S.-J."/>
            <person name="Kim J.-S."/>
            <person name="Hong S.-B."/>
            <person name="Kwon S.-W."/>
        </authorList>
    </citation>
    <scope>NUCLEOTIDE SEQUENCE [LARGE SCALE GENOMIC DNA]</scope>
    <source>
        <strain evidence="4 5">FW100M-2</strain>
    </source>
</reference>
<proteinExistence type="predicted"/>
<name>A0A4P6F6V6_9BACL</name>
<dbReference type="KEGG" id="pprt:ET464_06750"/>
<dbReference type="Pfam" id="PF14559">
    <property type="entry name" value="TPR_19"/>
    <property type="match status" value="1"/>
</dbReference>
<dbReference type="SMART" id="SM00028">
    <property type="entry name" value="TPR"/>
    <property type="match status" value="3"/>
</dbReference>
<dbReference type="EMBL" id="CP035492">
    <property type="protein sequence ID" value="QAY66138.1"/>
    <property type="molecule type" value="Genomic_DNA"/>
</dbReference>
<keyword evidence="1" id="KW-0677">Repeat</keyword>
<dbReference type="InterPro" id="IPR011990">
    <property type="entry name" value="TPR-like_helical_dom_sf"/>
</dbReference>
<protein>
    <submittedName>
        <fullName evidence="4">Tetratricopeptide repeat protein</fullName>
    </submittedName>
</protein>
<dbReference type="Gene3D" id="1.25.40.10">
    <property type="entry name" value="Tetratricopeptide repeat domain"/>
    <property type="match status" value="2"/>
</dbReference>
<evidence type="ECO:0000256" key="3">
    <source>
        <dbReference type="PROSITE-ProRule" id="PRU00339"/>
    </source>
</evidence>
<dbReference type="InterPro" id="IPR013105">
    <property type="entry name" value="TPR_2"/>
</dbReference>
<dbReference type="OrthoDB" id="2658522at2"/>
<dbReference type="PANTHER" id="PTHR44227:SF3">
    <property type="entry name" value="PROTEIN O-MANNOSYL-TRANSFERASE TMTC4"/>
    <property type="match status" value="1"/>
</dbReference>
<evidence type="ECO:0000256" key="2">
    <source>
        <dbReference type="ARBA" id="ARBA00022803"/>
    </source>
</evidence>
<evidence type="ECO:0000313" key="4">
    <source>
        <dbReference type="EMBL" id="QAY66138.1"/>
    </source>
</evidence>
<dbReference type="InterPro" id="IPR019734">
    <property type="entry name" value="TPR_rpt"/>
</dbReference>
<accession>A0A4P6F6V6</accession>
<dbReference type="AlphaFoldDB" id="A0A4P6F6V6"/>
<evidence type="ECO:0000313" key="5">
    <source>
        <dbReference type="Proteomes" id="UP000293568"/>
    </source>
</evidence>
<dbReference type="PROSITE" id="PS50005">
    <property type="entry name" value="TPR"/>
    <property type="match status" value="2"/>
</dbReference>
<feature type="repeat" description="TPR" evidence="3">
    <location>
        <begin position="131"/>
        <end position="164"/>
    </location>
</feature>
<dbReference type="SUPFAM" id="SSF48452">
    <property type="entry name" value="TPR-like"/>
    <property type="match status" value="1"/>
</dbReference>
<feature type="repeat" description="TPR" evidence="3">
    <location>
        <begin position="16"/>
        <end position="49"/>
    </location>
</feature>
<sequence>MLYHQPVYKEDGRMDGEACIRKAYDYILNADFEKAIYWFEQAIAAEPGNAGYCHRCAVSCARSGKWEKAKTYAARAVELEPNNEEYLYYWSTIEAKLSVMEADKRLNKQPPDLDGAVMLLKLASERDPISFEAWYMLALAYSEQGRLEEAAASAREALRLDYGHSAARRLFADLKRKLRQQAKNEQLGKGKR</sequence>
<dbReference type="Pfam" id="PF07719">
    <property type="entry name" value="TPR_2"/>
    <property type="match status" value="1"/>
</dbReference>
<dbReference type="PANTHER" id="PTHR44227">
    <property type="match status" value="1"/>
</dbReference>
<organism evidence="4 5">
    <name type="scientific">Paenibacillus protaetiae</name>
    <dbReference type="NCBI Taxonomy" id="2509456"/>
    <lineage>
        <taxon>Bacteria</taxon>
        <taxon>Bacillati</taxon>
        <taxon>Bacillota</taxon>
        <taxon>Bacilli</taxon>
        <taxon>Bacillales</taxon>
        <taxon>Paenibacillaceae</taxon>
        <taxon>Paenibacillus</taxon>
    </lineage>
</organism>
<dbReference type="Proteomes" id="UP000293568">
    <property type="component" value="Chromosome"/>
</dbReference>
<evidence type="ECO:0000256" key="1">
    <source>
        <dbReference type="ARBA" id="ARBA00022737"/>
    </source>
</evidence>
<dbReference type="InterPro" id="IPR052346">
    <property type="entry name" value="O-mannosyl-transferase_TMTC"/>
</dbReference>
<keyword evidence="5" id="KW-1185">Reference proteome</keyword>